<accession>A0A2P6N8F8</accession>
<evidence type="ECO:0000313" key="1">
    <source>
        <dbReference type="EMBL" id="PRP80247.1"/>
    </source>
</evidence>
<keyword evidence="2" id="KW-1185">Reference proteome</keyword>
<dbReference type="InParanoid" id="A0A2P6N8F8"/>
<evidence type="ECO:0000313" key="2">
    <source>
        <dbReference type="Proteomes" id="UP000241769"/>
    </source>
</evidence>
<dbReference type="EMBL" id="MDYQ01000156">
    <property type="protein sequence ID" value="PRP80247.1"/>
    <property type="molecule type" value="Genomic_DNA"/>
</dbReference>
<dbReference type="Proteomes" id="UP000241769">
    <property type="component" value="Unassembled WGS sequence"/>
</dbReference>
<name>A0A2P6N8F8_9EUKA</name>
<organism evidence="1 2">
    <name type="scientific">Planoprotostelium fungivorum</name>
    <dbReference type="NCBI Taxonomy" id="1890364"/>
    <lineage>
        <taxon>Eukaryota</taxon>
        <taxon>Amoebozoa</taxon>
        <taxon>Evosea</taxon>
        <taxon>Variosea</taxon>
        <taxon>Cavosteliida</taxon>
        <taxon>Cavosteliaceae</taxon>
        <taxon>Planoprotostelium</taxon>
    </lineage>
</organism>
<sequence>MSVELWILYPIDSVPSRDQHSGTQVEPLTIKKGRGDEILERRQAKGCGPGLAGGSWNELIKLDGRYGNKDTLASIFLTEASPPSSFFHPNVPH</sequence>
<comment type="caution">
    <text evidence="1">The sequence shown here is derived from an EMBL/GenBank/DDBJ whole genome shotgun (WGS) entry which is preliminary data.</text>
</comment>
<protein>
    <submittedName>
        <fullName evidence="1">Uncharacterized protein</fullName>
    </submittedName>
</protein>
<dbReference type="AlphaFoldDB" id="A0A2P6N8F8"/>
<reference evidence="1 2" key="1">
    <citation type="journal article" date="2018" name="Genome Biol. Evol.">
        <title>Multiple Roots of Fruiting Body Formation in Amoebozoa.</title>
        <authorList>
            <person name="Hillmann F."/>
            <person name="Forbes G."/>
            <person name="Novohradska S."/>
            <person name="Ferling I."/>
            <person name="Riege K."/>
            <person name="Groth M."/>
            <person name="Westermann M."/>
            <person name="Marz M."/>
            <person name="Spaller T."/>
            <person name="Winckler T."/>
            <person name="Schaap P."/>
            <person name="Glockner G."/>
        </authorList>
    </citation>
    <scope>NUCLEOTIDE SEQUENCE [LARGE SCALE GENOMIC DNA]</scope>
    <source>
        <strain evidence="1 2">Jena</strain>
    </source>
</reference>
<gene>
    <name evidence="1" type="ORF">PROFUN_12186</name>
</gene>
<proteinExistence type="predicted"/>